<reference evidence="3" key="1">
    <citation type="journal article" date="2019" name="Int. J. Syst. Evol. Microbiol.">
        <title>The Global Catalogue of Microorganisms (GCM) 10K type strain sequencing project: providing services to taxonomists for standard genome sequencing and annotation.</title>
        <authorList>
            <consortium name="The Broad Institute Genomics Platform"/>
            <consortium name="The Broad Institute Genome Sequencing Center for Infectious Disease"/>
            <person name="Wu L."/>
            <person name="Ma J."/>
        </authorList>
    </citation>
    <scope>NUCLEOTIDE SEQUENCE [LARGE SCALE GENOMIC DNA]</scope>
    <source>
        <strain evidence="3">KCTC 42282</strain>
    </source>
</reference>
<dbReference type="PANTHER" id="PTHR30543">
    <property type="entry name" value="CHROMATE REDUCTASE"/>
    <property type="match status" value="1"/>
</dbReference>
<keyword evidence="2" id="KW-0560">Oxidoreductase</keyword>
<dbReference type="Gene3D" id="3.40.50.360">
    <property type="match status" value="1"/>
</dbReference>
<dbReference type="PANTHER" id="PTHR30543:SF21">
    <property type="entry name" value="NAD(P)H-DEPENDENT FMN REDUCTASE LOT6"/>
    <property type="match status" value="1"/>
</dbReference>
<name>A0ABV7UDG0_9HYPH</name>
<organism evidence="2 3">
    <name type="scientific">Camelimonas fluminis</name>
    <dbReference type="NCBI Taxonomy" id="1576911"/>
    <lineage>
        <taxon>Bacteria</taxon>
        <taxon>Pseudomonadati</taxon>
        <taxon>Pseudomonadota</taxon>
        <taxon>Alphaproteobacteria</taxon>
        <taxon>Hyphomicrobiales</taxon>
        <taxon>Chelatococcaceae</taxon>
        <taxon>Camelimonas</taxon>
    </lineage>
</organism>
<evidence type="ECO:0000313" key="3">
    <source>
        <dbReference type="Proteomes" id="UP001595704"/>
    </source>
</evidence>
<sequence>MKTVAVVVGSVREGSLNQQLGRALARLAEGSLAFRFLKIDDLPMYNDDLWKNPPEAVLRFKQELEAANAALLLTPEYNRSTSPLLKNAIDWGSRPYGKSSWMHKPTAIAGASPGAIGTATAQAHVRTTISAAGALLMSQPELYFSAKPGLIDASDAITDDGTRKFLQSYVDALAAHIDRLVR</sequence>
<dbReference type="GO" id="GO:0016491">
    <property type="term" value="F:oxidoreductase activity"/>
    <property type="evidence" value="ECO:0007669"/>
    <property type="project" value="UniProtKB-KW"/>
</dbReference>
<gene>
    <name evidence="2" type="ORF">ACFONL_04050</name>
</gene>
<dbReference type="InterPro" id="IPR029039">
    <property type="entry name" value="Flavoprotein-like_sf"/>
</dbReference>
<dbReference type="Pfam" id="PF03358">
    <property type="entry name" value="FMN_red"/>
    <property type="match status" value="1"/>
</dbReference>
<proteinExistence type="predicted"/>
<dbReference type="Proteomes" id="UP001595704">
    <property type="component" value="Unassembled WGS sequence"/>
</dbReference>
<dbReference type="SUPFAM" id="SSF52218">
    <property type="entry name" value="Flavoproteins"/>
    <property type="match status" value="1"/>
</dbReference>
<accession>A0ABV7UDG0</accession>
<feature type="domain" description="NADPH-dependent FMN reductase-like" evidence="1">
    <location>
        <begin position="4"/>
        <end position="146"/>
    </location>
</feature>
<comment type="caution">
    <text evidence="2">The sequence shown here is derived from an EMBL/GenBank/DDBJ whole genome shotgun (WGS) entry which is preliminary data.</text>
</comment>
<evidence type="ECO:0000313" key="2">
    <source>
        <dbReference type="EMBL" id="MFC3636561.1"/>
    </source>
</evidence>
<dbReference type="InterPro" id="IPR005025">
    <property type="entry name" value="FMN_Rdtase-like_dom"/>
</dbReference>
<dbReference type="InterPro" id="IPR050712">
    <property type="entry name" value="NAD(P)H-dep_reductase"/>
</dbReference>
<protein>
    <submittedName>
        <fullName evidence="2">NADPH-dependent FMN reductase</fullName>
        <ecNumber evidence="2">1.-.-.-</ecNumber>
    </submittedName>
</protein>
<dbReference type="EMBL" id="JBHRYC010000023">
    <property type="protein sequence ID" value="MFC3636561.1"/>
    <property type="molecule type" value="Genomic_DNA"/>
</dbReference>
<dbReference type="RefSeq" id="WP_191317383.1">
    <property type="nucleotide sequence ID" value="NZ_BNCG01000001.1"/>
</dbReference>
<dbReference type="EC" id="1.-.-.-" evidence="2"/>
<evidence type="ECO:0000259" key="1">
    <source>
        <dbReference type="Pfam" id="PF03358"/>
    </source>
</evidence>
<keyword evidence="3" id="KW-1185">Reference proteome</keyword>